<dbReference type="SUPFAM" id="SSF109993">
    <property type="entry name" value="VPS9 domain"/>
    <property type="match status" value="1"/>
</dbReference>
<proteinExistence type="predicted"/>
<reference evidence="1 2" key="1">
    <citation type="submission" date="2018-11" db="EMBL/GenBank/DDBJ databases">
        <authorList>
            <consortium name="Pathogen Informatics"/>
        </authorList>
    </citation>
    <scope>NUCLEOTIDE SEQUENCE [LARGE SCALE GENOMIC DNA]</scope>
</reference>
<evidence type="ECO:0000313" key="1">
    <source>
        <dbReference type="EMBL" id="VDK85950.1"/>
    </source>
</evidence>
<accession>A0A3P6U496</accession>
<gene>
    <name evidence="1" type="ORF">DILT_LOCUS3790</name>
</gene>
<sequence length="161" mass="18250">MSQVSSPAFSKFEAKRKKVADKSSSTVKSILKIARGWSYIALLQCLDSQNSTSHLPDEAAQAQKEFNRVLQKWKHSTASDIWRQDASTEQKEELINAIERFLTVWIHPWAFAPRTTDDEEIDLKLQDKIRSLHWVNHVSLEAPIDPSSPGQSLHLESAILG</sequence>
<keyword evidence="2" id="KW-1185">Reference proteome</keyword>
<dbReference type="EMBL" id="UYRU01044267">
    <property type="protein sequence ID" value="VDK85950.1"/>
    <property type="molecule type" value="Genomic_DNA"/>
</dbReference>
<dbReference type="OrthoDB" id="300289at2759"/>
<dbReference type="Proteomes" id="UP000281553">
    <property type="component" value="Unassembled WGS sequence"/>
</dbReference>
<dbReference type="InterPro" id="IPR037191">
    <property type="entry name" value="VPS9_dom_sf"/>
</dbReference>
<evidence type="ECO:0000313" key="2">
    <source>
        <dbReference type="Proteomes" id="UP000281553"/>
    </source>
</evidence>
<dbReference type="AlphaFoldDB" id="A0A3P6U496"/>
<name>A0A3P6U496_DIBLA</name>
<protein>
    <submittedName>
        <fullName evidence="1">Uncharacterized protein</fullName>
    </submittedName>
</protein>
<organism evidence="1 2">
    <name type="scientific">Dibothriocephalus latus</name>
    <name type="common">Fish tapeworm</name>
    <name type="synonym">Diphyllobothrium latum</name>
    <dbReference type="NCBI Taxonomy" id="60516"/>
    <lineage>
        <taxon>Eukaryota</taxon>
        <taxon>Metazoa</taxon>
        <taxon>Spiralia</taxon>
        <taxon>Lophotrochozoa</taxon>
        <taxon>Platyhelminthes</taxon>
        <taxon>Cestoda</taxon>
        <taxon>Eucestoda</taxon>
        <taxon>Diphyllobothriidea</taxon>
        <taxon>Diphyllobothriidae</taxon>
        <taxon>Dibothriocephalus</taxon>
    </lineage>
</organism>